<accession>A0ACD4XUX1</accession>
<sequence length="157" mass="17378">MQDLLGSPAEEVHLVLKRDDPSSLRNSTIAHLLGLPMLVQDNSSIALSSHKSTVQSSDRSPLSTDVDFFTSQLERPLSTNPMEVQFETTSLLTNAAMALDTTKNKIARDLSRLSKHIDREALRKYPNDLSNALLMSNLLVKTLGKTTQCIDKICNLQ</sequence>
<evidence type="ECO:0000313" key="2">
    <source>
        <dbReference type="Proteomes" id="UP001325023"/>
    </source>
</evidence>
<protein>
    <submittedName>
        <fullName evidence="1">Uncharacterized protein</fullName>
    </submittedName>
</protein>
<keyword evidence="2" id="KW-1185">Reference proteome</keyword>
<name>A0ACD4XUX1_PSEFL</name>
<gene>
    <name evidence="1" type="ORF">U0037_03650</name>
</gene>
<organism evidence="1 2">
    <name type="scientific">Pseudomonas fluorescens</name>
    <dbReference type="NCBI Taxonomy" id="294"/>
    <lineage>
        <taxon>Bacteria</taxon>
        <taxon>Pseudomonadati</taxon>
        <taxon>Pseudomonadota</taxon>
        <taxon>Gammaproteobacteria</taxon>
        <taxon>Pseudomonadales</taxon>
        <taxon>Pseudomonadaceae</taxon>
        <taxon>Pseudomonas</taxon>
    </lineage>
</organism>
<dbReference type="EMBL" id="CP140009">
    <property type="protein sequence ID" value="WQD73062.1"/>
    <property type="molecule type" value="Genomic_DNA"/>
</dbReference>
<dbReference type="Proteomes" id="UP001325023">
    <property type="component" value="Chromosome"/>
</dbReference>
<reference evidence="1" key="1">
    <citation type="submission" date="2023-12" db="EMBL/GenBank/DDBJ databases">
        <title>Genome sequencing and assembly of bacterial species from a model synthetic community.</title>
        <authorList>
            <person name="Hogle S.L."/>
        </authorList>
    </citation>
    <scope>NUCLEOTIDE SEQUENCE</scope>
    <source>
        <strain evidence="1">SBW25</strain>
    </source>
</reference>
<evidence type="ECO:0000313" key="1">
    <source>
        <dbReference type="EMBL" id="WQD73062.1"/>
    </source>
</evidence>
<proteinExistence type="predicted"/>